<comment type="similarity">
    <text evidence="1">Belongs to the NADH:flavin oxidoreductase/NADH oxidase family.</text>
</comment>
<accession>A0A9W7W3K8</accession>
<proteinExistence type="inferred from homology"/>
<gene>
    <name evidence="6" type="ORF">Tdes44962_MAKER09269</name>
</gene>
<dbReference type="PANTHER" id="PTHR43656:SF5">
    <property type="entry name" value="NADH:FLAVIN OXIDOREDUCTASE_NADH OXIDASE N-TERMINAL DOMAIN-CONTAINING PROTEIN"/>
    <property type="match status" value="1"/>
</dbReference>
<dbReference type="Proteomes" id="UP001138500">
    <property type="component" value="Unassembled WGS sequence"/>
</dbReference>
<sequence>MDAFLSSLSRQRVTCQRISTSAALLIITSSLHIPLTPTQYCINSHTHRLLTMAPVRYESSNVSAELLGKPLHFEFSGKTAPNRFLKGAMTERISSWDPKNFDARGIPTKNLVNVYRRWGEGAIGVILTGNIMFEYDHLEAAGNPIIPRGSKYEGERFDRFKEMAEAGKKRGCLMVGQVSHPGRQVQDTIQKNPISASDVQLEGNIMGMTFAKPRAATDEDIKNVIEGFAHAAEYLEKAGFDGVELHGAHGYLLAQFLSPTTNRRTDKYGGSLENRARLILEVAQEIRKRTKPDFIVSIKLNSVEFQDKGFNPEEAKQLCAMLEENKFDFVELSGGTYESLAFVHKRESSKKREAFFMEFADLIAPSLSKTKTYVTGGFKTVGAMVQALKTVDGVGLARPLCQEPRLCRDILDGKVKGAIRQLADENDFGITNVIAGTQIRQIGKDEEPIDMSRGENMDAFMKDMGTWADKMAKDSERAHFGYIDITSATAIPYGGPSA</sequence>
<dbReference type="GO" id="GO:0016491">
    <property type="term" value="F:oxidoreductase activity"/>
    <property type="evidence" value="ECO:0007669"/>
    <property type="project" value="UniProtKB-KW"/>
</dbReference>
<name>A0A9W7W3K8_9PEZI</name>
<reference evidence="6 7" key="1">
    <citation type="journal article" date="2018" name="IMA Fungus">
        <title>IMA Genome-F 10: Nine draft genome sequences of Claviceps purpurea s.lat., including C. arundinis, C. humidiphila, and C. cf. spartinae, pseudomolecules for the pitch canker pathogen Fusarium circinatum, draft genome of Davidsoniella eucalypti, Grosmannia galeiformis, Quambalaria eucalypti, and Teratosphaeria destructans.</title>
        <authorList>
            <person name="Wingfield B.D."/>
            <person name="Liu M."/>
            <person name="Nguyen H.D."/>
            <person name="Lane F.A."/>
            <person name="Morgan S.W."/>
            <person name="De Vos L."/>
            <person name="Wilken P.M."/>
            <person name="Duong T.A."/>
            <person name="Aylward J."/>
            <person name="Coetzee M.P."/>
            <person name="Dadej K."/>
            <person name="De Beer Z.W."/>
            <person name="Findlay W."/>
            <person name="Havenga M."/>
            <person name="Kolarik M."/>
            <person name="Menzies J.G."/>
            <person name="Naidoo K."/>
            <person name="Pochopski O."/>
            <person name="Shoukouhi P."/>
            <person name="Santana Q.C."/>
            <person name="Seifert K.A."/>
            <person name="Soal N."/>
            <person name="Steenkamp E.T."/>
            <person name="Tatham C.T."/>
            <person name="van der Nest M.A."/>
            <person name="Wingfield M.J."/>
        </authorList>
    </citation>
    <scope>NUCLEOTIDE SEQUENCE [LARGE SCALE GENOMIC DNA]</scope>
    <source>
        <strain evidence="6">CMW44962</strain>
    </source>
</reference>
<dbReference type="SUPFAM" id="SSF51395">
    <property type="entry name" value="FMN-linked oxidoreductases"/>
    <property type="match status" value="1"/>
</dbReference>
<dbReference type="Gene3D" id="3.20.20.70">
    <property type="entry name" value="Aldolase class I"/>
    <property type="match status" value="1"/>
</dbReference>
<dbReference type="PANTHER" id="PTHR43656">
    <property type="entry name" value="BINDING OXIDOREDUCTASE, PUTATIVE (AFU_ORTHOLOGUE AFUA_2G08260)-RELATED"/>
    <property type="match status" value="1"/>
</dbReference>
<keyword evidence="3" id="KW-0288">FMN</keyword>
<evidence type="ECO:0000259" key="5">
    <source>
        <dbReference type="Pfam" id="PF00724"/>
    </source>
</evidence>
<dbReference type="GO" id="GO:0010181">
    <property type="term" value="F:FMN binding"/>
    <property type="evidence" value="ECO:0007669"/>
    <property type="project" value="InterPro"/>
</dbReference>
<dbReference type="Pfam" id="PF00724">
    <property type="entry name" value="Oxidored_FMN"/>
    <property type="match status" value="1"/>
</dbReference>
<evidence type="ECO:0000313" key="7">
    <source>
        <dbReference type="Proteomes" id="UP001138500"/>
    </source>
</evidence>
<dbReference type="InterPro" id="IPR013785">
    <property type="entry name" value="Aldolase_TIM"/>
</dbReference>
<organism evidence="6 7">
    <name type="scientific">Teratosphaeria destructans</name>
    <dbReference type="NCBI Taxonomy" id="418781"/>
    <lineage>
        <taxon>Eukaryota</taxon>
        <taxon>Fungi</taxon>
        <taxon>Dikarya</taxon>
        <taxon>Ascomycota</taxon>
        <taxon>Pezizomycotina</taxon>
        <taxon>Dothideomycetes</taxon>
        <taxon>Dothideomycetidae</taxon>
        <taxon>Mycosphaerellales</taxon>
        <taxon>Teratosphaeriaceae</taxon>
        <taxon>Teratosphaeria</taxon>
    </lineage>
</organism>
<keyword evidence="4" id="KW-0560">Oxidoreductase</keyword>
<dbReference type="EMBL" id="RIBY02001534">
    <property type="protein sequence ID" value="KAH9828524.1"/>
    <property type="molecule type" value="Genomic_DNA"/>
</dbReference>
<keyword evidence="2" id="KW-0285">Flavoprotein</keyword>
<protein>
    <submittedName>
        <fullName evidence="6">NADH-dependent flavin oxidoreductase nadA-like</fullName>
    </submittedName>
</protein>
<evidence type="ECO:0000256" key="3">
    <source>
        <dbReference type="ARBA" id="ARBA00022643"/>
    </source>
</evidence>
<evidence type="ECO:0000256" key="1">
    <source>
        <dbReference type="ARBA" id="ARBA00005979"/>
    </source>
</evidence>
<dbReference type="InterPro" id="IPR051799">
    <property type="entry name" value="NADH_flavin_oxidoreductase"/>
</dbReference>
<comment type="caution">
    <text evidence="6">The sequence shown here is derived from an EMBL/GenBank/DDBJ whole genome shotgun (WGS) entry which is preliminary data.</text>
</comment>
<evidence type="ECO:0000256" key="4">
    <source>
        <dbReference type="ARBA" id="ARBA00023002"/>
    </source>
</evidence>
<evidence type="ECO:0000313" key="6">
    <source>
        <dbReference type="EMBL" id="KAH9828524.1"/>
    </source>
</evidence>
<dbReference type="CDD" id="cd04733">
    <property type="entry name" value="OYE_like_2_FMN"/>
    <property type="match status" value="1"/>
</dbReference>
<evidence type="ECO:0000256" key="2">
    <source>
        <dbReference type="ARBA" id="ARBA00022630"/>
    </source>
</evidence>
<dbReference type="OrthoDB" id="1663137at2759"/>
<keyword evidence="7" id="KW-1185">Reference proteome</keyword>
<dbReference type="InterPro" id="IPR001155">
    <property type="entry name" value="OxRdtase_FMN_N"/>
</dbReference>
<dbReference type="AlphaFoldDB" id="A0A9W7W3K8"/>
<feature type="domain" description="NADH:flavin oxidoreductase/NADH oxidase N-terminal" evidence="5">
    <location>
        <begin position="70"/>
        <end position="410"/>
    </location>
</feature>
<reference evidence="6 7" key="2">
    <citation type="journal article" date="2021" name="Curr. Genet.">
        <title>Genetic response to nitrogen starvation in the aggressive Eucalyptus foliar pathogen Teratosphaeria destructans.</title>
        <authorList>
            <person name="Havenga M."/>
            <person name="Wingfield B.D."/>
            <person name="Wingfield M.J."/>
            <person name="Dreyer L.L."/>
            <person name="Roets F."/>
            <person name="Aylward J."/>
        </authorList>
    </citation>
    <scope>NUCLEOTIDE SEQUENCE [LARGE SCALE GENOMIC DNA]</scope>
    <source>
        <strain evidence="6">CMW44962</strain>
    </source>
</reference>